<dbReference type="Pfam" id="PF07687">
    <property type="entry name" value="M20_dimer"/>
    <property type="match status" value="1"/>
</dbReference>
<dbReference type="PANTHER" id="PTHR30575:SF0">
    <property type="entry name" value="XAA-ARG DIPEPTIDASE"/>
    <property type="match status" value="1"/>
</dbReference>
<dbReference type="SUPFAM" id="SSF53187">
    <property type="entry name" value="Zn-dependent exopeptidases"/>
    <property type="match status" value="1"/>
</dbReference>
<dbReference type="InterPro" id="IPR011650">
    <property type="entry name" value="Peptidase_M20_dimer"/>
</dbReference>
<comment type="caution">
    <text evidence="3">The sequence shown here is derived from an EMBL/GenBank/DDBJ whole genome shotgun (WGS) entry which is preliminary data.</text>
</comment>
<dbReference type="InterPro" id="IPR036264">
    <property type="entry name" value="Bact_exopeptidase_dim_dom"/>
</dbReference>
<accession>A0A8H7P736</accession>
<evidence type="ECO:0000313" key="3">
    <source>
        <dbReference type="EMBL" id="KAF9818267.1"/>
    </source>
</evidence>
<evidence type="ECO:0000256" key="1">
    <source>
        <dbReference type="SAM" id="MobiDB-lite"/>
    </source>
</evidence>
<feature type="compositionally biased region" description="Polar residues" evidence="1">
    <location>
        <begin position="384"/>
        <end position="398"/>
    </location>
</feature>
<evidence type="ECO:0000259" key="2">
    <source>
        <dbReference type="Pfam" id="PF07687"/>
    </source>
</evidence>
<gene>
    <name evidence="3" type="ORF">IEO21_02895</name>
</gene>
<reference evidence="3" key="1">
    <citation type="submission" date="2020-11" db="EMBL/GenBank/DDBJ databases">
        <authorList>
            <person name="Koelle M."/>
            <person name="Horta M.A.C."/>
            <person name="Nowrousian M."/>
            <person name="Ohm R.A."/>
            <person name="Benz P."/>
            <person name="Pilgard A."/>
        </authorList>
    </citation>
    <scope>NUCLEOTIDE SEQUENCE</scope>
    <source>
        <strain evidence="3">FPRL280</strain>
    </source>
</reference>
<dbReference type="NCBIfam" id="TIGR01891">
    <property type="entry name" value="amidohydrolases"/>
    <property type="match status" value="1"/>
</dbReference>
<dbReference type="InterPro" id="IPR052030">
    <property type="entry name" value="Peptidase_M20/M20A_hydrolases"/>
</dbReference>
<dbReference type="Gene3D" id="3.40.630.10">
    <property type="entry name" value="Zn peptidases"/>
    <property type="match status" value="1"/>
</dbReference>
<feature type="domain" description="Peptidase M20 dimerisation" evidence="2">
    <location>
        <begin position="227"/>
        <end position="316"/>
    </location>
</feature>
<dbReference type="Proteomes" id="UP000639403">
    <property type="component" value="Unassembled WGS sequence"/>
</dbReference>
<feature type="compositionally biased region" description="Polar residues" evidence="1">
    <location>
        <begin position="1"/>
        <end position="15"/>
    </location>
</feature>
<protein>
    <recommendedName>
        <fullName evidence="2">Peptidase M20 dimerisation domain-containing protein</fullName>
    </recommendedName>
</protein>
<feature type="region of interest" description="Disordered" evidence="1">
    <location>
        <begin position="383"/>
        <end position="406"/>
    </location>
</feature>
<dbReference type="EMBL" id="JADOXO010000032">
    <property type="protein sequence ID" value="KAF9818267.1"/>
    <property type="molecule type" value="Genomic_DNA"/>
</dbReference>
<organism evidence="3 4">
    <name type="scientific">Rhodonia placenta</name>
    <dbReference type="NCBI Taxonomy" id="104341"/>
    <lineage>
        <taxon>Eukaryota</taxon>
        <taxon>Fungi</taxon>
        <taxon>Dikarya</taxon>
        <taxon>Basidiomycota</taxon>
        <taxon>Agaricomycotina</taxon>
        <taxon>Agaricomycetes</taxon>
        <taxon>Polyporales</taxon>
        <taxon>Adustoporiaceae</taxon>
        <taxon>Rhodonia</taxon>
    </lineage>
</organism>
<name>A0A8H7P736_9APHY</name>
<dbReference type="GO" id="GO:0016805">
    <property type="term" value="F:dipeptidase activity"/>
    <property type="evidence" value="ECO:0007669"/>
    <property type="project" value="TreeGrafter"/>
</dbReference>
<feature type="region of interest" description="Disordered" evidence="1">
    <location>
        <begin position="1"/>
        <end position="38"/>
    </location>
</feature>
<sequence>MSSQLPRAHLASSQGLHVAEERTSAVEGDSPPAYTSTDTHARTYRSEVLQTIHAALAQLDPQLRELSLDIWRHPELLWEEEHAHDALASFMSARGFAVTPHYLGLRTAWRAEYAHVSSSPSSPSSRPRVIGVNAEMDALPGIGHACGHNLIAAAGVGVALALKVALETHDVSGRIVLLGTPAEEGGGGKIVLSSRGAYDEMDACIMCHPSGGPLRHASLGPSLAIQTLDVEFRGHGAHAAAHPWEGRNALDAAFLAYASIAVLRQQIRPTHRVHGIVTGKDWAPNVIPDNATLRWIVRAPTRDEVAALSGRVKACFECVRTFGGPLNSALRDAFSRCQGGRTGDCLRGRHHGRDHMLRSRTEQSARCVRAATQDTPRRMLMLTGTGSAPHQATSSARPSRSMGLRRNTTRACPRRPTLYACTLS</sequence>
<dbReference type="AlphaFoldDB" id="A0A8H7P736"/>
<dbReference type="FunFam" id="3.30.70.360:FF:000004">
    <property type="entry name" value="Peptidase M20 domain-containing protein 2"/>
    <property type="match status" value="1"/>
</dbReference>
<dbReference type="SUPFAM" id="SSF55031">
    <property type="entry name" value="Bacterial exopeptidase dimerisation domain"/>
    <property type="match status" value="1"/>
</dbReference>
<evidence type="ECO:0000313" key="4">
    <source>
        <dbReference type="Proteomes" id="UP000639403"/>
    </source>
</evidence>
<reference evidence="3" key="2">
    <citation type="journal article" name="Front. Microbiol.">
        <title>Degradative Capacity of Two Strains of Rhodonia placenta: From Phenotype to Genotype.</title>
        <authorList>
            <person name="Kolle M."/>
            <person name="Horta M.A.C."/>
            <person name="Nowrousian M."/>
            <person name="Ohm R.A."/>
            <person name="Benz J.P."/>
            <person name="Pilgard A."/>
        </authorList>
    </citation>
    <scope>NUCLEOTIDE SEQUENCE</scope>
    <source>
        <strain evidence="3">FPRL280</strain>
    </source>
</reference>
<dbReference type="PANTHER" id="PTHR30575">
    <property type="entry name" value="PEPTIDASE M20"/>
    <property type="match status" value="1"/>
</dbReference>
<dbReference type="InterPro" id="IPR017439">
    <property type="entry name" value="Amidohydrolase"/>
</dbReference>
<proteinExistence type="predicted"/>